<dbReference type="EMBL" id="FQXE01000014">
    <property type="protein sequence ID" value="SHI22489.1"/>
    <property type="molecule type" value="Genomic_DNA"/>
</dbReference>
<feature type="region of interest" description="Disordered" evidence="1">
    <location>
        <begin position="69"/>
        <end position="88"/>
    </location>
</feature>
<protein>
    <submittedName>
        <fullName evidence="2">Uncharacterized protein</fullName>
    </submittedName>
</protein>
<evidence type="ECO:0000256" key="1">
    <source>
        <dbReference type="SAM" id="MobiDB-lite"/>
    </source>
</evidence>
<name>A0A1M5ZE96_9BURK</name>
<evidence type="ECO:0000313" key="3">
    <source>
        <dbReference type="Proteomes" id="UP000184226"/>
    </source>
</evidence>
<accession>A0A1M5ZE96</accession>
<dbReference type="AlphaFoldDB" id="A0A1M5ZE96"/>
<reference evidence="2 3" key="1">
    <citation type="submission" date="2016-11" db="EMBL/GenBank/DDBJ databases">
        <authorList>
            <person name="Jaros S."/>
            <person name="Januszkiewicz K."/>
            <person name="Wedrychowicz H."/>
        </authorList>
    </citation>
    <scope>NUCLEOTIDE SEQUENCE [LARGE SCALE GENOMIC DNA]</scope>
    <source>
        <strain evidence="2 3">CGMCC 1.10190</strain>
    </source>
</reference>
<proteinExistence type="predicted"/>
<evidence type="ECO:0000313" key="2">
    <source>
        <dbReference type="EMBL" id="SHI22489.1"/>
    </source>
</evidence>
<feature type="compositionally biased region" description="Basic residues" evidence="1">
    <location>
        <begin position="1"/>
        <end position="15"/>
    </location>
</feature>
<sequence>MHVRGHGGTGKRRFRPMTGGSDSPDWSGAPEGWNWAAQDEDGRWFWYGVKPVPGIGGGVWRAPSRAQAYAGQGAPNPEWYESLRERPG</sequence>
<keyword evidence="3" id="KW-1185">Reference proteome</keyword>
<organism evidence="2 3">
    <name type="scientific">Pollutimonas bauzanensis</name>
    <dbReference type="NCBI Taxonomy" id="658167"/>
    <lineage>
        <taxon>Bacteria</taxon>
        <taxon>Pseudomonadati</taxon>
        <taxon>Pseudomonadota</taxon>
        <taxon>Betaproteobacteria</taxon>
        <taxon>Burkholderiales</taxon>
        <taxon>Alcaligenaceae</taxon>
        <taxon>Pollutimonas</taxon>
    </lineage>
</organism>
<dbReference type="Proteomes" id="UP000184226">
    <property type="component" value="Unassembled WGS sequence"/>
</dbReference>
<feature type="region of interest" description="Disordered" evidence="1">
    <location>
        <begin position="1"/>
        <end position="34"/>
    </location>
</feature>
<gene>
    <name evidence="2" type="ORF">SAMN04488135_11424</name>
</gene>